<dbReference type="Proteomes" id="UP000268162">
    <property type="component" value="Unassembled WGS sequence"/>
</dbReference>
<feature type="signal peptide" evidence="1">
    <location>
        <begin position="1"/>
        <end position="29"/>
    </location>
</feature>
<evidence type="ECO:0000313" key="3">
    <source>
        <dbReference type="Proteomes" id="UP000268162"/>
    </source>
</evidence>
<accession>A0A4P9ZMN6</accession>
<dbReference type="EMBL" id="ML003241">
    <property type="protein sequence ID" value="RKP34348.1"/>
    <property type="molecule type" value="Genomic_DNA"/>
</dbReference>
<name>A0A4P9ZMN6_9FUNG</name>
<reference evidence="3" key="1">
    <citation type="journal article" date="2018" name="Nat. Microbiol.">
        <title>Leveraging single-cell genomics to expand the fungal tree of life.</title>
        <authorList>
            <person name="Ahrendt S.R."/>
            <person name="Quandt C.A."/>
            <person name="Ciobanu D."/>
            <person name="Clum A."/>
            <person name="Salamov A."/>
            <person name="Andreopoulos B."/>
            <person name="Cheng J.F."/>
            <person name="Woyke T."/>
            <person name="Pelin A."/>
            <person name="Henrissat B."/>
            <person name="Reynolds N.K."/>
            <person name="Benny G.L."/>
            <person name="Smith M.E."/>
            <person name="James T.Y."/>
            <person name="Grigoriev I.V."/>
        </authorList>
    </citation>
    <scope>NUCLEOTIDE SEQUENCE [LARGE SCALE GENOMIC DNA]</scope>
    <source>
        <strain evidence="3">RSA 468</strain>
    </source>
</reference>
<sequence length="191" mass="21244">MVTTTLRRVCILVSSIAVSYTLTYPPASAAEFKPMDNSVRIRLMKGLTPTFGGPQLEYVIDVDGTLDEATVRYEKYPLGKINPQPIETKETTIKGDQLTQLLVNAESLHSLPCQPEPHNDDAFGHDIAIFAQLPGRAPWMNGRGQGCAVNNDWDEESIQDSFRVNSEEQDKFKQIADHIHQTAQQVLSTDS</sequence>
<feature type="chain" id="PRO_5020186886" evidence="1">
    <location>
        <begin position="30"/>
        <end position="191"/>
    </location>
</feature>
<evidence type="ECO:0000313" key="2">
    <source>
        <dbReference type="EMBL" id="RKP34348.1"/>
    </source>
</evidence>
<organism evidence="2 3">
    <name type="scientific">Dimargaris cristalligena</name>
    <dbReference type="NCBI Taxonomy" id="215637"/>
    <lineage>
        <taxon>Eukaryota</taxon>
        <taxon>Fungi</taxon>
        <taxon>Fungi incertae sedis</taxon>
        <taxon>Zoopagomycota</taxon>
        <taxon>Kickxellomycotina</taxon>
        <taxon>Dimargaritomycetes</taxon>
        <taxon>Dimargaritales</taxon>
        <taxon>Dimargaritaceae</taxon>
        <taxon>Dimargaris</taxon>
    </lineage>
</organism>
<dbReference type="AlphaFoldDB" id="A0A4P9ZMN6"/>
<gene>
    <name evidence="2" type="ORF">BJ085DRAFT_31869</name>
</gene>
<keyword evidence="3" id="KW-1185">Reference proteome</keyword>
<keyword evidence="1" id="KW-0732">Signal</keyword>
<protein>
    <submittedName>
        <fullName evidence="2">Uncharacterized protein</fullName>
    </submittedName>
</protein>
<proteinExistence type="predicted"/>
<evidence type="ECO:0000256" key="1">
    <source>
        <dbReference type="SAM" id="SignalP"/>
    </source>
</evidence>